<dbReference type="Pfam" id="PF00994">
    <property type="entry name" value="MoCF_biosynth"/>
    <property type="match status" value="1"/>
</dbReference>
<keyword evidence="6 8" id="KW-0808">Transferase</keyword>
<comment type="cofactor">
    <cofactor evidence="6">
        <name>Mg(2+)</name>
        <dbReference type="ChEBI" id="CHEBI:18420"/>
    </cofactor>
</comment>
<gene>
    <name evidence="8" type="ORF">E0W69_006885</name>
</gene>
<dbReference type="UniPathway" id="UPA00344"/>
<dbReference type="NCBIfam" id="TIGR00177">
    <property type="entry name" value="molyb_syn"/>
    <property type="match status" value="1"/>
</dbReference>
<dbReference type="SUPFAM" id="SSF63867">
    <property type="entry name" value="MoeA C-terminal domain-like"/>
    <property type="match status" value="1"/>
</dbReference>
<dbReference type="Gene3D" id="3.90.105.10">
    <property type="entry name" value="Molybdopterin biosynthesis moea protein, domain 2"/>
    <property type="match status" value="1"/>
</dbReference>
<dbReference type="Pfam" id="PF03454">
    <property type="entry name" value="MoeA_C"/>
    <property type="match status" value="1"/>
</dbReference>
<evidence type="ECO:0000313" key="9">
    <source>
        <dbReference type="Proteomes" id="UP000292424"/>
    </source>
</evidence>
<sequence>MISVNEAKDLIKNNLPSPKTTTILLENALNYVLAEDIYSTINIPSFRQSSKDGYAILHQDIANNNFEIVGEQPAGISKNYEIKPNQAIRIFTGAPLPKNADTIVMQEYTVVDNNQMSITGAKFSLGSDVREIGSEIAIGELALKQRTQLQASSIGFLAMLGITEIKVYNKPKISLIITGNELAARGTQLIEGQIYESNSIMLSNAIQGTINETPKIVFAEDNLETLKSVIDNTLKQSDLIILTGGVSVGDYDYVKKACEEIGIDTIFHRVKQKPGKPLYFGKIGNKIIFGLPGNPASSLSCYYIYLQNFLLDFAKMPLTTTIKLPLGKSYTKSGSLTHFLKAKIVNGKVFPLTAQESFRLSSFAIADALIILPETKENFEENEIVEVITLSN</sequence>
<dbReference type="InterPro" id="IPR036425">
    <property type="entry name" value="MoaB/Mog-like_dom_sf"/>
</dbReference>
<feature type="domain" description="MoaB/Mog" evidence="7">
    <location>
        <begin position="174"/>
        <end position="312"/>
    </location>
</feature>
<dbReference type="Gene3D" id="2.170.190.11">
    <property type="entry name" value="Molybdopterin biosynthesis moea protein, domain 3"/>
    <property type="match status" value="1"/>
</dbReference>
<protein>
    <recommendedName>
        <fullName evidence="6">Molybdopterin molybdenumtransferase</fullName>
        <ecNumber evidence="6">2.10.1.1</ecNumber>
    </recommendedName>
</protein>
<dbReference type="SUPFAM" id="SSF63882">
    <property type="entry name" value="MoeA N-terminal region -like"/>
    <property type="match status" value="1"/>
</dbReference>
<reference evidence="8 9" key="1">
    <citation type="submission" date="2019-09" db="EMBL/GenBank/DDBJ databases">
        <title>Complete genome sequence of Arachidicoccus sp. B3-10 isolated from apple orchard soil.</title>
        <authorList>
            <person name="Kim H.S."/>
            <person name="Han K.-I."/>
            <person name="Suh M.K."/>
            <person name="Lee K.C."/>
            <person name="Eom M.K."/>
            <person name="Kim J.-S."/>
            <person name="Kang S.W."/>
            <person name="Sin Y."/>
            <person name="Lee J.-S."/>
        </authorList>
    </citation>
    <scope>NUCLEOTIDE SEQUENCE [LARGE SCALE GENOMIC DNA]</scope>
    <source>
        <strain evidence="8 9">B3-10</strain>
    </source>
</reference>
<dbReference type="GO" id="GO:0006777">
    <property type="term" value="P:Mo-molybdopterin cofactor biosynthetic process"/>
    <property type="evidence" value="ECO:0007669"/>
    <property type="project" value="UniProtKB-UniRule"/>
</dbReference>
<dbReference type="GO" id="GO:0046872">
    <property type="term" value="F:metal ion binding"/>
    <property type="evidence" value="ECO:0007669"/>
    <property type="project" value="UniProtKB-UniRule"/>
</dbReference>
<dbReference type="KEGG" id="arac:E0W69_006885"/>
<organism evidence="8 9">
    <name type="scientific">Rhizosphaericola mali</name>
    <dbReference type="NCBI Taxonomy" id="2545455"/>
    <lineage>
        <taxon>Bacteria</taxon>
        <taxon>Pseudomonadati</taxon>
        <taxon>Bacteroidota</taxon>
        <taxon>Chitinophagia</taxon>
        <taxon>Chitinophagales</taxon>
        <taxon>Chitinophagaceae</taxon>
        <taxon>Rhizosphaericola</taxon>
    </lineage>
</organism>
<dbReference type="CDD" id="cd00887">
    <property type="entry name" value="MoeA"/>
    <property type="match status" value="1"/>
</dbReference>
<dbReference type="SUPFAM" id="SSF53218">
    <property type="entry name" value="Molybdenum cofactor biosynthesis proteins"/>
    <property type="match status" value="1"/>
</dbReference>
<keyword evidence="6" id="KW-0500">Molybdenum</keyword>
<evidence type="ECO:0000313" key="8">
    <source>
        <dbReference type="EMBL" id="QES88393.1"/>
    </source>
</evidence>
<evidence type="ECO:0000259" key="7">
    <source>
        <dbReference type="SMART" id="SM00852"/>
    </source>
</evidence>
<accession>A0A5P2G5K4</accession>
<proteinExistence type="inferred from homology"/>
<comment type="catalytic activity">
    <reaction evidence="5">
        <text>adenylyl-molybdopterin + molybdate = Mo-molybdopterin + AMP + H(+)</text>
        <dbReference type="Rhea" id="RHEA:35047"/>
        <dbReference type="ChEBI" id="CHEBI:15378"/>
        <dbReference type="ChEBI" id="CHEBI:36264"/>
        <dbReference type="ChEBI" id="CHEBI:62727"/>
        <dbReference type="ChEBI" id="CHEBI:71302"/>
        <dbReference type="ChEBI" id="CHEBI:456215"/>
        <dbReference type="EC" id="2.10.1.1"/>
    </reaction>
</comment>
<evidence type="ECO:0000256" key="2">
    <source>
        <dbReference type="ARBA" id="ARBA00005046"/>
    </source>
</evidence>
<evidence type="ECO:0000256" key="6">
    <source>
        <dbReference type="RuleBase" id="RU365090"/>
    </source>
</evidence>
<dbReference type="Pfam" id="PF03453">
    <property type="entry name" value="MoeA_N"/>
    <property type="match status" value="1"/>
</dbReference>
<keyword evidence="6" id="KW-0479">Metal-binding</keyword>
<dbReference type="EC" id="2.10.1.1" evidence="6"/>
<dbReference type="SMART" id="SM00852">
    <property type="entry name" value="MoCF_biosynth"/>
    <property type="match status" value="1"/>
</dbReference>
<dbReference type="PANTHER" id="PTHR10192:SF5">
    <property type="entry name" value="GEPHYRIN"/>
    <property type="match status" value="1"/>
</dbReference>
<dbReference type="Gene3D" id="2.40.340.10">
    <property type="entry name" value="MoeA, C-terminal, domain IV"/>
    <property type="match status" value="1"/>
</dbReference>
<dbReference type="EMBL" id="CP044016">
    <property type="protein sequence ID" value="QES88393.1"/>
    <property type="molecule type" value="Genomic_DNA"/>
</dbReference>
<evidence type="ECO:0000256" key="4">
    <source>
        <dbReference type="ARBA" id="ARBA00023150"/>
    </source>
</evidence>
<evidence type="ECO:0000256" key="1">
    <source>
        <dbReference type="ARBA" id="ARBA00002901"/>
    </source>
</evidence>
<keyword evidence="4 6" id="KW-0501">Molybdenum cofactor biosynthesis</keyword>
<comment type="function">
    <text evidence="1 6">Catalyzes the insertion of molybdate into adenylated molybdopterin with the concomitant release of AMP.</text>
</comment>
<dbReference type="Gene3D" id="3.40.980.10">
    <property type="entry name" value="MoaB/Mog-like domain"/>
    <property type="match status" value="1"/>
</dbReference>
<dbReference type="InterPro" id="IPR005110">
    <property type="entry name" value="MoeA_linker/N"/>
</dbReference>
<dbReference type="PANTHER" id="PTHR10192">
    <property type="entry name" value="MOLYBDOPTERIN BIOSYNTHESIS PROTEIN"/>
    <property type="match status" value="1"/>
</dbReference>
<name>A0A5P2G5K4_9BACT</name>
<dbReference type="InterPro" id="IPR038987">
    <property type="entry name" value="MoeA-like"/>
</dbReference>
<dbReference type="OrthoDB" id="9804758at2"/>
<dbReference type="InterPro" id="IPR036135">
    <property type="entry name" value="MoeA_linker/N_sf"/>
</dbReference>
<evidence type="ECO:0000256" key="3">
    <source>
        <dbReference type="ARBA" id="ARBA00010763"/>
    </source>
</evidence>
<dbReference type="InterPro" id="IPR036688">
    <property type="entry name" value="MoeA_C_domain_IV_sf"/>
</dbReference>
<dbReference type="RefSeq" id="WP_131329281.1">
    <property type="nucleotide sequence ID" value="NZ_CP044016.1"/>
</dbReference>
<dbReference type="InterPro" id="IPR001453">
    <property type="entry name" value="MoaB/Mog_dom"/>
</dbReference>
<dbReference type="GO" id="GO:0061599">
    <property type="term" value="F:molybdopterin molybdotransferase activity"/>
    <property type="evidence" value="ECO:0007669"/>
    <property type="project" value="UniProtKB-UniRule"/>
</dbReference>
<keyword evidence="6" id="KW-0460">Magnesium</keyword>
<evidence type="ECO:0000256" key="5">
    <source>
        <dbReference type="ARBA" id="ARBA00047317"/>
    </source>
</evidence>
<comment type="similarity">
    <text evidence="3 6">Belongs to the MoeA family.</text>
</comment>
<dbReference type="InterPro" id="IPR005111">
    <property type="entry name" value="MoeA_C_domain_IV"/>
</dbReference>
<dbReference type="AlphaFoldDB" id="A0A5P2G5K4"/>
<comment type="pathway">
    <text evidence="2 6">Cofactor biosynthesis; molybdopterin biosynthesis.</text>
</comment>
<dbReference type="Proteomes" id="UP000292424">
    <property type="component" value="Chromosome"/>
</dbReference>
<dbReference type="GO" id="GO:0005829">
    <property type="term" value="C:cytosol"/>
    <property type="evidence" value="ECO:0007669"/>
    <property type="project" value="TreeGrafter"/>
</dbReference>
<keyword evidence="9" id="KW-1185">Reference proteome</keyword>